<dbReference type="Gene3D" id="3.40.190.10">
    <property type="entry name" value="Periplasmic binding protein-like II"/>
    <property type="match status" value="2"/>
</dbReference>
<feature type="domain" description="Solute-binding protein family 5" evidence="5">
    <location>
        <begin position="418"/>
        <end position="551"/>
    </location>
</feature>
<dbReference type="AlphaFoldDB" id="A0A073J4J0"/>
<dbReference type="RefSeq" id="WP_037975295.1">
    <property type="nucleotide sequence ID" value="NZ_JMKI01000021.1"/>
</dbReference>
<proteinExistence type="inferred from homology"/>
<dbReference type="PANTHER" id="PTHR30290:SF9">
    <property type="entry name" value="OLIGOPEPTIDE-BINDING PROTEIN APPA"/>
    <property type="match status" value="1"/>
</dbReference>
<feature type="domain" description="Solute-binding protein family 5" evidence="5">
    <location>
        <begin position="36"/>
        <end position="260"/>
    </location>
</feature>
<dbReference type="OrthoDB" id="9772924at2"/>
<evidence type="ECO:0000256" key="2">
    <source>
        <dbReference type="ARBA" id="ARBA00022448"/>
    </source>
</evidence>
<evidence type="ECO:0000313" key="7">
    <source>
        <dbReference type="Proteomes" id="UP000027665"/>
    </source>
</evidence>
<accession>A0A073J4J0</accession>
<dbReference type="Proteomes" id="UP000027665">
    <property type="component" value="Unassembled WGS sequence"/>
</dbReference>
<dbReference type="GeneID" id="90983207"/>
<evidence type="ECO:0000256" key="4">
    <source>
        <dbReference type="SAM" id="SignalP"/>
    </source>
</evidence>
<evidence type="ECO:0000259" key="5">
    <source>
        <dbReference type="Pfam" id="PF00496"/>
    </source>
</evidence>
<evidence type="ECO:0000256" key="3">
    <source>
        <dbReference type="ARBA" id="ARBA00022729"/>
    </source>
</evidence>
<dbReference type="STRING" id="2754.EH55_02385"/>
<reference evidence="6 7" key="1">
    <citation type="submission" date="2014-04" db="EMBL/GenBank/DDBJ databases">
        <title>Draft Genome Sequence of Synergistes jonesii.</title>
        <authorList>
            <person name="Coil D.A."/>
            <person name="Eisen J.A."/>
            <person name="Holland-Moritz H.E."/>
        </authorList>
    </citation>
    <scope>NUCLEOTIDE SEQUENCE [LARGE SCALE GENOMIC DNA]</scope>
    <source>
        <strain evidence="6 7">78-1</strain>
    </source>
</reference>
<dbReference type="InterPro" id="IPR039424">
    <property type="entry name" value="SBP_5"/>
</dbReference>
<dbReference type="InterPro" id="IPR000914">
    <property type="entry name" value="SBP_5_dom"/>
</dbReference>
<dbReference type="GO" id="GO:0015833">
    <property type="term" value="P:peptide transport"/>
    <property type="evidence" value="ECO:0007669"/>
    <property type="project" value="TreeGrafter"/>
</dbReference>
<organism evidence="6 7">
    <name type="scientific">Synergistes jonesii</name>
    <dbReference type="NCBI Taxonomy" id="2754"/>
    <lineage>
        <taxon>Bacteria</taxon>
        <taxon>Thermotogati</taxon>
        <taxon>Synergistota</taxon>
        <taxon>Synergistia</taxon>
        <taxon>Synergistales</taxon>
        <taxon>Synergistaceae</taxon>
        <taxon>Synergistes</taxon>
    </lineage>
</organism>
<evidence type="ECO:0000313" key="6">
    <source>
        <dbReference type="EMBL" id="KEJ92627.1"/>
    </source>
</evidence>
<keyword evidence="3 4" id="KW-0732">Signal</keyword>
<feature type="signal peptide" evidence="4">
    <location>
        <begin position="1"/>
        <end position="23"/>
    </location>
</feature>
<dbReference type="Pfam" id="PF00496">
    <property type="entry name" value="SBP_bac_5"/>
    <property type="match status" value="2"/>
</dbReference>
<dbReference type="GO" id="GO:1904680">
    <property type="term" value="F:peptide transmembrane transporter activity"/>
    <property type="evidence" value="ECO:0007669"/>
    <property type="project" value="TreeGrafter"/>
</dbReference>
<dbReference type="PANTHER" id="PTHR30290">
    <property type="entry name" value="PERIPLASMIC BINDING COMPONENT OF ABC TRANSPORTER"/>
    <property type="match status" value="1"/>
</dbReference>
<dbReference type="SUPFAM" id="SSF53850">
    <property type="entry name" value="Periplasmic binding protein-like II"/>
    <property type="match status" value="2"/>
</dbReference>
<dbReference type="CDD" id="cd00995">
    <property type="entry name" value="PBP2_NikA_DppA_OppA_like"/>
    <property type="match status" value="1"/>
</dbReference>
<dbReference type="Gene3D" id="3.10.105.10">
    <property type="entry name" value="Dipeptide-binding Protein, Domain 3"/>
    <property type="match status" value="1"/>
</dbReference>
<keyword evidence="2" id="KW-0813">Transport</keyword>
<protein>
    <recommendedName>
        <fullName evidence="5">Solute-binding protein family 5 domain-containing protein</fullName>
    </recommendedName>
</protein>
<sequence>MSISQKFFCALLLLALSISPAAALTDKKIDISKLRGPKISELSMLIISNPDAQIMAAEAGELDIIGDIARPSDIDRLAKNKNLQMSIARGFHAFFLLLNNKKSPWDDAALRRAAAMSIDRSGIVRMIFSGYCEPINSWLPPVSPWAPAGGAQDIYNPQAARALLKKRGYSWNMAGRLVAPDGKEMPAMKLLTPLARVSPTTAELAQTIADSLSSAGFPVETEPMDFSTMINRLDRKDYSMAVLAWSMGRNPDSLYSFYHSSMDFDGGYNMTGTCDARLDRSLEALRGAPDEASARKAAREAQRALLELMPSIPIYSRFSVTAVSKKWKNIFTTESSTADNMWTLLAAEPRGGVGRPLTMLLPEEPRNLNPFTASSAYSWQALGVIYESLLTTDPYTLENMDAIASSWKVAVAGSGRARHTELTFKIKRGLRWNDGSPLTARDIKATVDFLRRNKIPRFFDAVKNIKRIETPDDHTLRVVMEDVSYWYLDNVAGLPAMPAKVVNAVRDWQNWDPLAGGGEAGPAGLIGSGPFMLKGYRAGEYLLFERNPHYRLLEGAVK</sequence>
<gene>
    <name evidence="6" type="ORF">EH55_02385</name>
</gene>
<feature type="chain" id="PRO_5001692113" description="Solute-binding protein family 5 domain-containing protein" evidence="4">
    <location>
        <begin position="24"/>
        <end position="558"/>
    </location>
</feature>
<comment type="similarity">
    <text evidence="1">Belongs to the bacterial solute-binding protein 5 family.</text>
</comment>
<dbReference type="EMBL" id="JMKI01000021">
    <property type="protein sequence ID" value="KEJ92627.1"/>
    <property type="molecule type" value="Genomic_DNA"/>
</dbReference>
<keyword evidence="7" id="KW-1185">Reference proteome</keyword>
<comment type="caution">
    <text evidence="6">The sequence shown here is derived from an EMBL/GenBank/DDBJ whole genome shotgun (WGS) entry which is preliminary data.</text>
</comment>
<name>A0A073J4J0_9BACT</name>
<dbReference type="eggNOG" id="COG0747">
    <property type="taxonomic scope" value="Bacteria"/>
</dbReference>
<evidence type="ECO:0000256" key="1">
    <source>
        <dbReference type="ARBA" id="ARBA00005695"/>
    </source>
</evidence>